<reference evidence="3" key="1">
    <citation type="submission" date="2025-08" db="UniProtKB">
        <authorList>
            <consortium name="RefSeq"/>
        </authorList>
    </citation>
    <scope>IDENTIFICATION</scope>
    <source>
        <tissue evidence="3">Total insect</tissue>
    </source>
</reference>
<name>A0A6P8ZBY1_THRPL</name>
<evidence type="ECO:0000313" key="3">
    <source>
        <dbReference type="RefSeq" id="XP_034245717.1"/>
    </source>
</evidence>
<protein>
    <submittedName>
        <fullName evidence="3">Uncharacterized protein LOC117647854</fullName>
    </submittedName>
</protein>
<accession>A0A6P8ZBY1</accession>
<dbReference type="OrthoDB" id="8806090at2759"/>
<dbReference type="PANTHER" id="PTHR31025:SF22">
    <property type="entry name" value="IP13529P"/>
    <property type="match status" value="1"/>
</dbReference>
<feature type="region of interest" description="Disordered" evidence="1">
    <location>
        <begin position="73"/>
        <end position="112"/>
    </location>
</feature>
<feature type="compositionally biased region" description="Polar residues" evidence="1">
    <location>
        <begin position="75"/>
        <end position="110"/>
    </location>
</feature>
<dbReference type="PANTHER" id="PTHR31025">
    <property type="entry name" value="SI:CH211-196P9.1-RELATED"/>
    <property type="match status" value="1"/>
</dbReference>
<dbReference type="RefSeq" id="XP_034245717.1">
    <property type="nucleotide sequence ID" value="XM_034389826.1"/>
</dbReference>
<dbReference type="FunCoup" id="A0A6P8ZBY1">
    <property type="interactions" value="24"/>
</dbReference>
<evidence type="ECO:0000256" key="1">
    <source>
        <dbReference type="SAM" id="MobiDB-lite"/>
    </source>
</evidence>
<dbReference type="AlphaFoldDB" id="A0A6P8ZBY1"/>
<dbReference type="KEGG" id="tpal:117647854"/>
<sequence>MDPTDFNDFLDADVKRVLPHLKDDDITALVNFLIIKGCKKERDLRIMTIPILESQLDLVDATDLYNEWQAKYGASQPSTSSNSHAPEVNSAPSTSRGVLSVNSAPSTSRGVLSERQLRQEVEAQQFGMPTFDKDSPYMPAGVRQAILENRRPLPRHREDMVERMVDYCRETVPNLSRKSFNSVADSLVTLYPNSFEDSIAVNNRRSNSLRAQFKSKFDNDRRPTTFSKKEVESPNIPSAFGCISWSPILPDGETEESLLQKKETLQDMFRLSKKQWNWKSIKGHLQSTFYLQRKEINGPASASASASKSKKRKRVAEEENEVDQPRGMTVGQIAEEWPFLFKAKGMNIHFTQLTGVDFKEKFNNFINQEGTVLVEYLACKSEDLAKIRRKMTRAEARSLKSTTAKAVIQMIIIYFKEKLEDMAVFVEETTTIDDVNDVATYPEDGTPSLIVAGQNLFSASTFFLTVDQQVVASTSHFEEAFCMLFGSYFMLNLKFSSKLEISLTFVQKVIAQINPEQGSKGDSTASVRRQINNKVLRLSNGLQDFKQKVTSHAQIVKQEYQIGY</sequence>
<organism evidence="3">
    <name type="scientific">Thrips palmi</name>
    <name type="common">Melon thrips</name>
    <dbReference type="NCBI Taxonomy" id="161013"/>
    <lineage>
        <taxon>Eukaryota</taxon>
        <taxon>Metazoa</taxon>
        <taxon>Ecdysozoa</taxon>
        <taxon>Arthropoda</taxon>
        <taxon>Hexapoda</taxon>
        <taxon>Insecta</taxon>
        <taxon>Pterygota</taxon>
        <taxon>Neoptera</taxon>
        <taxon>Paraneoptera</taxon>
        <taxon>Thysanoptera</taxon>
        <taxon>Terebrantia</taxon>
        <taxon>Thripoidea</taxon>
        <taxon>Thripidae</taxon>
        <taxon>Thrips</taxon>
    </lineage>
</organism>
<evidence type="ECO:0000313" key="2">
    <source>
        <dbReference type="Proteomes" id="UP000515158"/>
    </source>
</evidence>
<dbReference type="InParanoid" id="A0A6P8ZBY1"/>
<proteinExistence type="predicted"/>
<dbReference type="Proteomes" id="UP000515158">
    <property type="component" value="Unplaced"/>
</dbReference>
<keyword evidence="2" id="KW-1185">Reference proteome</keyword>
<feature type="region of interest" description="Disordered" evidence="1">
    <location>
        <begin position="300"/>
        <end position="326"/>
    </location>
</feature>
<dbReference type="GeneID" id="117647854"/>
<gene>
    <name evidence="3" type="primary">LOC117647854</name>
</gene>